<evidence type="ECO:0000313" key="1">
    <source>
        <dbReference type="EMBL" id="GBN62106.1"/>
    </source>
</evidence>
<protein>
    <submittedName>
        <fullName evidence="1">Uncharacterized protein</fullName>
    </submittedName>
</protein>
<evidence type="ECO:0000313" key="2">
    <source>
        <dbReference type="Proteomes" id="UP000499080"/>
    </source>
</evidence>
<feature type="non-terminal residue" evidence="1">
    <location>
        <position position="79"/>
    </location>
</feature>
<reference evidence="1 2" key="1">
    <citation type="journal article" date="2019" name="Sci. Rep.">
        <title>Orb-weaving spider Araneus ventricosus genome elucidates the spidroin gene catalogue.</title>
        <authorList>
            <person name="Kono N."/>
            <person name="Nakamura H."/>
            <person name="Ohtoshi R."/>
            <person name="Moran D.A.P."/>
            <person name="Shinohara A."/>
            <person name="Yoshida Y."/>
            <person name="Fujiwara M."/>
            <person name="Mori M."/>
            <person name="Tomita M."/>
            <person name="Arakawa K."/>
        </authorList>
    </citation>
    <scope>NUCLEOTIDE SEQUENCE [LARGE SCALE GENOMIC DNA]</scope>
</reference>
<organism evidence="1 2">
    <name type="scientific">Araneus ventricosus</name>
    <name type="common">Orbweaver spider</name>
    <name type="synonym">Epeira ventricosa</name>
    <dbReference type="NCBI Taxonomy" id="182803"/>
    <lineage>
        <taxon>Eukaryota</taxon>
        <taxon>Metazoa</taxon>
        <taxon>Ecdysozoa</taxon>
        <taxon>Arthropoda</taxon>
        <taxon>Chelicerata</taxon>
        <taxon>Arachnida</taxon>
        <taxon>Araneae</taxon>
        <taxon>Araneomorphae</taxon>
        <taxon>Entelegynae</taxon>
        <taxon>Araneoidea</taxon>
        <taxon>Araneidae</taxon>
        <taxon>Araneus</taxon>
    </lineage>
</organism>
<proteinExistence type="predicted"/>
<accession>A0A4Y2QGK4</accession>
<name>A0A4Y2QGK4_ARAVE</name>
<sequence length="79" mass="9328">MNIPFHLPVRLESDEEFLEGTSFQGRKGGIGRGDESICPALNCYLQMEYEIRDKYVGEVFWNKMEKMAEIGRKRRIKVW</sequence>
<dbReference type="EMBL" id="BGPR01013767">
    <property type="protein sequence ID" value="GBN62106.1"/>
    <property type="molecule type" value="Genomic_DNA"/>
</dbReference>
<gene>
    <name evidence="1" type="ORF">AVEN_167368_1</name>
</gene>
<dbReference type="AlphaFoldDB" id="A0A4Y2QGK4"/>
<keyword evidence="2" id="KW-1185">Reference proteome</keyword>
<comment type="caution">
    <text evidence="1">The sequence shown here is derived from an EMBL/GenBank/DDBJ whole genome shotgun (WGS) entry which is preliminary data.</text>
</comment>
<dbReference type="Proteomes" id="UP000499080">
    <property type="component" value="Unassembled WGS sequence"/>
</dbReference>